<protein>
    <submittedName>
        <fullName evidence="1">Uncharacterized protein</fullName>
    </submittedName>
</protein>
<proteinExistence type="predicted"/>
<sequence>MHLCVPYANTAYSHKRIGLKKLNLNKGLQSLVQCACNVFMFIKPNLFGYTNKEPAFAGFEEVIISVLQQTKTSCFILRKYCVY</sequence>
<reference evidence="1" key="1">
    <citation type="journal article" date="2006" name="Nature">
        <title>Deciphering the evolution and metabolism of an anammox bacterium from a community genome.</title>
        <authorList>
            <person name="Strous M."/>
            <person name="Pelletier E."/>
            <person name="Mangenot S."/>
            <person name="Rattei T."/>
            <person name="Lehner A."/>
            <person name="Taylor M.W."/>
            <person name="Horn M."/>
            <person name="Daims H."/>
            <person name="Bartol-Mavel D."/>
            <person name="Wincker P."/>
            <person name="Barbe V."/>
            <person name="Fonknechten N."/>
            <person name="Vallenet D."/>
            <person name="Segurens B."/>
            <person name="Schenowitz-Truong C."/>
            <person name="Medigue C."/>
            <person name="Collingro A."/>
            <person name="Snel B."/>
            <person name="Dutilh B.E."/>
            <person name="OpDenCamp H.J.M."/>
            <person name="vanDerDrift C."/>
            <person name="Cirpus I."/>
            <person name="vanDePas-Schoonen K.T."/>
            <person name="Harhangi H.R."/>
            <person name="vanNiftrik L."/>
            <person name="Schmid M."/>
            <person name="Keltjens J."/>
            <person name="vanDeVossenberg J."/>
            <person name="Kartal B."/>
            <person name="Meier H."/>
            <person name="Frishman D."/>
            <person name="Huynen M.A."/>
            <person name="Mewes H."/>
            <person name="Weissenbach J."/>
            <person name="Jetten M.S.M."/>
            <person name="Wagner M."/>
            <person name="LePaslier D."/>
        </authorList>
    </citation>
    <scope>NUCLEOTIDE SEQUENCE</scope>
</reference>
<organism evidence="1">
    <name type="scientific">Kuenenia stuttgartiensis</name>
    <dbReference type="NCBI Taxonomy" id="174633"/>
    <lineage>
        <taxon>Bacteria</taxon>
        <taxon>Pseudomonadati</taxon>
        <taxon>Planctomycetota</taxon>
        <taxon>Candidatus Brocadiia</taxon>
        <taxon>Candidatus Brocadiales</taxon>
        <taxon>Candidatus Brocadiaceae</taxon>
        <taxon>Candidatus Kuenenia</taxon>
    </lineage>
</organism>
<accession>Q1Q1Z6</accession>
<dbReference type="EMBL" id="CT573071">
    <property type="protein sequence ID" value="CAJ74033.1"/>
    <property type="molecule type" value="Genomic_DNA"/>
</dbReference>
<evidence type="ECO:0000313" key="1">
    <source>
        <dbReference type="EMBL" id="CAJ74033.1"/>
    </source>
</evidence>
<gene>
    <name evidence="1" type="ORF">kuste3273</name>
</gene>
<reference evidence="1" key="2">
    <citation type="submission" date="2006-01" db="EMBL/GenBank/DDBJ databases">
        <authorList>
            <person name="Genoscope"/>
        </authorList>
    </citation>
    <scope>NUCLEOTIDE SEQUENCE</scope>
</reference>
<dbReference type="AlphaFoldDB" id="Q1Q1Z6"/>
<name>Q1Q1Z6_KUEST</name>